<evidence type="ECO:0000313" key="3">
    <source>
        <dbReference type="Proteomes" id="UP001164794"/>
    </source>
</evidence>
<proteinExistence type="predicted"/>
<feature type="transmembrane region" description="Helical" evidence="1">
    <location>
        <begin position="36"/>
        <end position="61"/>
    </location>
</feature>
<gene>
    <name evidence="2" type="ORF">NB645_04955</name>
</gene>
<protein>
    <submittedName>
        <fullName evidence="2">Uncharacterized protein</fullName>
    </submittedName>
</protein>
<keyword evidence="3" id="KW-1185">Reference proteome</keyword>
<name>A0ABY7JKD0_9BURK</name>
<dbReference type="EMBL" id="CP098248">
    <property type="protein sequence ID" value="WAV98080.1"/>
    <property type="molecule type" value="Genomic_DNA"/>
</dbReference>
<keyword evidence="1" id="KW-0472">Membrane</keyword>
<feature type="transmembrane region" description="Helical" evidence="1">
    <location>
        <begin position="124"/>
        <end position="146"/>
    </location>
</feature>
<evidence type="ECO:0000313" key="2">
    <source>
        <dbReference type="EMBL" id="WAV98080.1"/>
    </source>
</evidence>
<evidence type="ECO:0000256" key="1">
    <source>
        <dbReference type="SAM" id="Phobius"/>
    </source>
</evidence>
<sequence>MTPEENGYCEYIRTRTVRRTALSGKNRSEPPGVGGWLALLIVILILVRPVLEAIFQSAVFNRQWQENPSILHDIIWNRHRQIVWIVCFIMSALSVSAGVVFWKIRRSAAVRYAIAVLWITSPGYYAVIMFAWLLFSHPVLAIAFVVQSRENLLISFIAPLFWTTCLHDLKRVSDTCRYHEF</sequence>
<dbReference type="RefSeq" id="WP_269265706.1">
    <property type="nucleotide sequence ID" value="NZ_CP098248.1"/>
</dbReference>
<keyword evidence="1" id="KW-1133">Transmembrane helix</keyword>
<feature type="transmembrane region" description="Helical" evidence="1">
    <location>
        <begin position="82"/>
        <end position="104"/>
    </location>
</feature>
<dbReference type="Proteomes" id="UP001164794">
    <property type="component" value="Chromosome"/>
</dbReference>
<keyword evidence="1" id="KW-0812">Transmembrane</keyword>
<organism evidence="2 3">
    <name type="scientific">Oxalobacter aliiformigenes</name>
    <dbReference type="NCBI Taxonomy" id="2946593"/>
    <lineage>
        <taxon>Bacteria</taxon>
        <taxon>Pseudomonadati</taxon>
        <taxon>Pseudomonadota</taxon>
        <taxon>Betaproteobacteria</taxon>
        <taxon>Burkholderiales</taxon>
        <taxon>Oxalobacteraceae</taxon>
        <taxon>Oxalobacter</taxon>
    </lineage>
</organism>
<reference evidence="2" key="1">
    <citation type="journal article" date="2022" name="Front. Microbiol.">
        <title>New perspectives on an old grouping: The genomic and phenotypic variability of Oxalobacter formigenes and the implications for calcium oxalate stone prevention.</title>
        <authorList>
            <person name="Chmiel J.A."/>
            <person name="Carr C."/>
            <person name="Stuivenberg G.A."/>
            <person name="Venema R."/>
            <person name="Chanyi R.M."/>
            <person name="Al K.F."/>
            <person name="Giguere D."/>
            <person name="Say H."/>
            <person name="Akouris P.P."/>
            <person name="Dominguez Romero S.A."/>
            <person name="Kwong A."/>
            <person name="Tai V."/>
            <person name="Koval S.F."/>
            <person name="Razvi H."/>
            <person name="Bjazevic J."/>
            <person name="Burton J.P."/>
        </authorList>
    </citation>
    <scope>NUCLEOTIDE SEQUENCE</scope>
    <source>
        <strain evidence="2">HOxNP-1</strain>
    </source>
</reference>
<accession>A0ABY7JKD0</accession>